<feature type="region of interest" description="Disordered" evidence="5">
    <location>
        <begin position="315"/>
        <end position="343"/>
    </location>
</feature>
<feature type="compositionally biased region" description="Basic residues" evidence="5">
    <location>
        <begin position="257"/>
        <end position="266"/>
    </location>
</feature>
<dbReference type="Gene3D" id="3.60.40.10">
    <property type="entry name" value="PPM-type phosphatase domain"/>
    <property type="match status" value="1"/>
</dbReference>
<dbReference type="Pfam" id="PF00481">
    <property type="entry name" value="PP2C"/>
    <property type="match status" value="1"/>
</dbReference>
<feature type="region of interest" description="Disordered" evidence="5">
    <location>
        <begin position="392"/>
        <end position="419"/>
    </location>
</feature>
<comment type="caution">
    <text evidence="8">The sequence shown here is derived from an EMBL/GenBank/DDBJ whole genome shotgun (WGS) entry which is preliminary data.</text>
</comment>
<dbReference type="Pfam" id="PF00010">
    <property type="entry name" value="HLH"/>
    <property type="match status" value="1"/>
</dbReference>
<keyword evidence="3" id="KW-0804">Transcription</keyword>
<feature type="compositionally biased region" description="Basic and acidic residues" evidence="5">
    <location>
        <begin position="494"/>
        <end position="506"/>
    </location>
</feature>
<evidence type="ECO:0000313" key="8">
    <source>
        <dbReference type="EMBL" id="KAE8670058.1"/>
    </source>
</evidence>
<dbReference type="EMBL" id="VEPZ02001516">
    <property type="protein sequence ID" value="KAE8670058.1"/>
    <property type="molecule type" value="Genomic_DNA"/>
</dbReference>
<keyword evidence="2" id="KW-0805">Transcription regulation</keyword>
<feature type="domain" description="PPM-type phosphatase" evidence="7">
    <location>
        <begin position="666"/>
        <end position="907"/>
    </location>
</feature>
<dbReference type="PROSITE" id="PS50888">
    <property type="entry name" value="BHLH"/>
    <property type="match status" value="1"/>
</dbReference>
<dbReference type="Gene3D" id="4.10.280.10">
    <property type="entry name" value="Helix-loop-helix DNA-binding domain"/>
    <property type="match status" value="1"/>
</dbReference>
<dbReference type="GO" id="GO:0009507">
    <property type="term" value="C:chloroplast"/>
    <property type="evidence" value="ECO:0007669"/>
    <property type="project" value="TreeGrafter"/>
</dbReference>
<keyword evidence="4" id="KW-0539">Nucleus</keyword>
<dbReference type="GO" id="GO:0046983">
    <property type="term" value="F:protein dimerization activity"/>
    <property type="evidence" value="ECO:0007669"/>
    <property type="project" value="InterPro"/>
</dbReference>
<feature type="compositionally biased region" description="Basic and acidic residues" evidence="5">
    <location>
        <begin position="532"/>
        <end position="556"/>
    </location>
</feature>
<evidence type="ECO:0000256" key="4">
    <source>
        <dbReference type="ARBA" id="ARBA00023242"/>
    </source>
</evidence>
<protein>
    <recommendedName>
        <fullName evidence="10">PPM-type phosphatase domain-containing protein</fullName>
    </recommendedName>
</protein>
<dbReference type="PROSITE" id="PS51746">
    <property type="entry name" value="PPM_2"/>
    <property type="match status" value="1"/>
</dbReference>
<accession>A0A6A2X5C0</accession>
<dbReference type="Proteomes" id="UP000436088">
    <property type="component" value="Unassembled WGS sequence"/>
</dbReference>
<name>A0A6A2X5C0_HIBSY</name>
<dbReference type="PANTHER" id="PTHR12320">
    <property type="entry name" value="PROTEIN PHOSPHATASE 2C"/>
    <property type="match status" value="1"/>
</dbReference>
<dbReference type="InterPro" id="IPR036638">
    <property type="entry name" value="HLH_DNA-bd_sf"/>
</dbReference>
<dbReference type="PANTHER" id="PTHR12320:SF1">
    <property type="entry name" value="PROTEIN PHOSPHATASE PTC7 HOMOLOG"/>
    <property type="match status" value="1"/>
</dbReference>
<dbReference type="GO" id="GO:0005634">
    <property type="term" value="C:nucleus"/>
    <property type="evidence" value="ECO:0007669"/>
    <property type="project" value="UniProtKB-SubCell"/>
</dbReference>
<keyword evidence="9" id="KW-1185">Reference proteome</keyword>
<feature type="domain" description="BHLH" evidence="6">
    <location>
        <begin position="131"/>
        <end position="180"/>
    </location>
</feature>
<gene>
    <name evidence="8" type="ORF">F3Y22_tig00112206pilonHSYRG00190</name>
</gene>
<sequence>MVLSPYSNWETDFQNINDETVQADHQQQYWDPFELPFGFIDPYIELNSSFLQPESYTPLLPVDPLIPSPPETVSYENFVSFPCSKRQKLVDDDQCLMMMPGFFQAVDPNSCPVLEDGMNQVNGKNDDGDRKCVSAQSIAARERRRKITKKTQELGKLVPGGTKMNTAEMLQAAFKYVKFLQAQLGILQLTNSFSENGENCKENESLQILTSAKLGESNDESATTVAKVGREDLDKEVKSSLEAVGVSDGDAEAVESRKKKVGRKLPVKSSPERKQRLNATQVTEVVKKAASVVSPPMGASVIESEINSQLGSPELSSKVEVPHGAKFPDENKGIAEGSDENDSKTEEIVLKMESKIDLIPAIGKVSPPLEASATETELASLESSFKSDVPRRVKLEKEENTGADKNGERIGKIEGTTSRMETQMNLVPDIEKASPPLAVPGIESEIRTELAFLESSSKSEVSHSVKLEEDENTGAEENGERIGEIEGTNSNTEFKIDSIPDLEHASPARAAPAIETAIRTELTSVEASSKSELPHNVKLKEKANTSAEENRERMGKIEAPAIESEIRTELASLESSSKSEVPHGVKLEEEENTGAEEKGERTAKIMGTALNTESEMDLALDEVSAQVAASENSIESEITIQSTSLGACSSIEMPHSLEFQESGNDDGGEEASQKSVAVKTEAFAGGDDAYFIACQNWLGIADGVGQWSLEGISVGVYARELIENCERIVSDRNGVPVTDPFEVLNRAAANTQSCGSSTVLVAYFDDRALHVANIGDSGFMIIRNGAVFKRSSPMLHELNFPVQIENGDHPSNFVEIYRIDLDENDVIIAATNGLFKNLYEKDIASFVFKSLQENLRPQEIAELLATSAQEFGRLSVVRSPLSDEVQAAGYAGYRAVKLDDVTVIVRW</sequence>
<dbReference type="SUPFAM" id="SSF47459">
    <property type="entry name" value="HLH, helix-loop-helix DNA-binding domain"/>
    <property type="match status" value="1"/>
</dbReference>
<feature type="compositionally biased region" description="Polar residues" evidence="5">
    <location>
        <begin position="521"/>
        <end position="531"/>
    </location>
</feature>
<evidence type="ECO:0000256" key="5">
    <source>
        <dbReference type="SAM" id="MobiDB-lite"/>
    </source>
</evidence>
<evidence type="ECO:0008006" key="10">
    <source>
        <dbReference type="Google" id="ProtNLM"/>
    </source>
</evidence>
<evidence type="ECO:0000256" key="1">
    <source>
        <dbReference type="ARBA" id="ARBA00004123"/>
    </source>
</evidence>
<dbReference type="SUPFAM" id="SSF81606">
    <property type="entry name" value="PP2C-like"/>
    <property type="match status" value="1"/>
</dbReference>
<feature type="region of interest" description="Disordered" evidence="5">
    <location>
        <begin position="255"/>
        <end position="276"/>
    </location>
</feature>
<feature type="compositionally biased region" description="Basic and acidic residues" evidence="5">
    <location>
        <begin position="392"/>
        <end position="412"/>
    </location>
</feature>
<proteinExistence type="predicted"/>
<reference evidence="8" key="1">
    <citation type="submission" date="2019-09" db="EMBL/GenBank/DDBJ databases">
        <title>Draft genome information of white flower Hibiscus syriacus.</title>
        <authorList>
            <person name="Kim Y.-M."/>
        </authorList>
    </citation>
    <scope>NUCLEOTIDE SEQUENCE [LARGE SCALE GENOMIC DNA]</scope>
    <source>
        <strain evidence="8">YM2019G1</strain>
    </source>
</reference>
<evidence type="ECO:0000313" key="9">
    <source>
        <dbReference type="Proteomes" id="UP000436088"/>
    </source>
</evidence>
<evidence type="ECO:0000259" key="6">
    <source>
        <dbReference type="PROSITE" id="PS50888"/>
    </source>
</evidence>
<feature type="compositionally biased region" description="Low complexity" evidence="5">
    <location>
        <begin position="570"/>
        <end position="579"/>
    </location>
</feature>
<feature type="region of interest" description="Disordered" evidence="5">
    <location>
        <begin position="454"/>
        <end position="557"/>
    </location>
</feature>
<dbReference type="SMART" id="SM00353">
    <property type="entry name" value="HLH"/>
    <property type="match status" value="1"/>
</dbReference>
<dbReference type="SMART" id="SM00332">
    <property type="entry name" value="PP2Cc"/>
    <property type="match status" value="1"/>
</dbReference>
<dbReference type="InterPro" id="IPR036457">
    <property type="entry name" value="PPM-type-like_dom_sf"/>
</dbReference>
<dbReference type="InterPro" id="IPR001932">
    <property type="entry name" value="PPM-type_phosphatase-like_dom"/>
</dbReference>
<comment type="subcellular location">
    <subcellularLocation>
        <location evidence="1">Nucleus</location>
    </subcellularLocation>
</comment>
<dbReference type="InterPro" id="IPR039123">
    <property type="entry name" value="PPTC7"/>
</dbReference>
<evidence type="ECO:0000256" key="2">
    <source>
        <dbReference type="ARBA" id="ARBA00023015"/>
    </source>
</evidence>
<dbReference type="InterPro" id="IPR011598">
    <property type="entry name" value="bHLH_dom"/>
</dbReference>
<evidence type="ECO:0000256" key="3">
    <source>
        <dbReference type="ARBA" id="ARBA00023163"/>
    </source>
</evidence>
<evidence type="ECO:0000259" key="7">
    <source>
        <dbReference type="PROSITE" id="PS51746"/>
    </source>
</evidence>
<feature type="compositionally biased region" description="Basic and acidic residues" evidence="5">
    <location>
        <begin position="320"/>
        <end position="333"/>
    </location>
</feature>
<feature type="region of interest" description="Disordered" evidence="5">
    <location>
        <begin position="570"/>
        <end position="601"/>
    </location>
</feature>
<dbReference type="GO" id="GO:0004722">
    <property type="term" value="F:protein serine/threonine phosphatase activity"/>
    <property type="evidence" value="ECO:0007669"/>
    <property type="project" value="TreeGrafter"/>
</dbReference>
<dbReference type="AlphaFoldDB" id="A0A6A2X5C0"/>
<organism evidence="8 9">
    <name type="scientific">Hibiscus syriacus</name>
    <name type="common">Rose of Sharon</name>
    <dbReference type="NCBI Taxonomy" id="106335"/>
    <lineage>
        <taxon>Eukaryota</taxon>
        <taxon>Viridiplantae</taxon>
        <taxon>Streptophyta</taxon>
        <taxon>Embryophyta</taxon>
        <taxon>Tracheophyta</taxon>
        <taxon>Spermatophyta</taxon>
        <taxon>Magnoliopsida</taxon>
        <taxon>eudicotyledons</taxon>
        <taxon>Gunneridae</taxon>
        <taxon>Pentapetalae</taxon>
        <taxon>rosids</taxon>
        <taxon>malvids</taxon>
        <taxon>Malvales</taxon>
        <taxon>Malvaceae</taxon>
        <taxon>Malvoideae</taxon>
        <taxon>Hibiscus</taxon>
    </lineage>
</organism>